<dbReference type="PROSITE" id="PS50937">
    <property type="entry name" value="HTH_MERR_2"/>
    <property type="match status" value="1"/>
</dbReference>
<proteinExistence type="predicted"/>
<evidence type="ECO:0000256" key="2">
    <source>
        <dbReference type="ARBA" id="ARBA00023015"/>
    </source>
</evidence>
<dbReference type="EMBL" id="AZFY01000124">
    <property type="protein sequence ID" value="KRM03802.1"/>
    <property type="molecule type" value="Genomic_DNA"/>
</dbReference>
<dbReference type="Pfam" id="PF13411">
    <property type="entry name" value="MerR_1"/>
    <property type="match status" value="1"/>
</dbReference>
<dbReference type="PROSITE" id="PS00552">
    <property type="entry name" value="HTH_MERR_1"/>
    <property type="match status" value="1"/>
</dbReference>
<keyword evidence="3" id="KW-0238">DNA-binding</keyword>
<dbReference type="InterPro" id="IPR009061">
    <property type="entry name" value="DNA-bd_dom_put_sf"/>
</dbReference>
<evidence type="ECO:0000256" key="3">
    <source>
        <dbReference type="ARBA" id="ARBA00023125"/>
    </source>
</evidence>
<dbReference type="PANTHER" id="PTHR30204:SF69">
    <property type="entry name" value="MERR-FAMILY TRANSCRIPTIONAL REGULATOR"/>
    <property type="match status" value="1"/>
</dbReference>
<dbReference type="GO" id="GO:0003677">
    <property type="term" value="F:DNA binding"/>
    <property type="evidence" value="ECO:0007669"/>
    <property type="project" value="UniProtKB-KW"/>
</dbReference>
<keyword evidence="2" id="KW-0805">Transcription regulation</keyword>
<reference evidence="6 7" key="1">
    <citation type="journal article" date="2015" name="Genome Announc.">
        <title>Expanding the biotechnology potential of lactobacilli through comparative genomics of 213 strains and associated genera.</title>
        <authorList>
            <person name="Sun Z."/>
            <person name="Harris H.M."/>
            <person name="McCann A."/>
            <person name="Guo C."/>
            <person name="Argimon S."/>
            <person name="Zhang W."/>
            <person name="Yang X."/>
            <person name="Jeffery I.B."/>
            <person name="Cooney J.C."/>
            <person name="Kagawa T.F."/>
            <person name="Liu W."/>
            <person name="Song Y."/>
            <person name="Salvetti E."/>
            <person name="Wrobel A."/>
            <person name="Rasinkangas P."/>
            <person name="Parkhill J."/>
            <person name="Rea M.C."/>
            <person name="O'Sullivan O."/>
            <person name="Ritari J."/>
            <person name="Douillard F.P."/>
            <person name="Paul Ross R."/>
            <person name="Yang R."/>
            <person name="Briner A.E."/>
            <person name="Felis G.E."/>
            <person name="de Vos W.M."/>
            <person name="Barrangou R."/>
            <person name="Klaenhammer T.R."/>
            <person name="Caufield P.W."/>
            <person name="Cui Y."/>
            <person name="Zhang H."/>
            <person name="O'Toole P.W."/>
        </authorList>
    </citation>
    <scope>NUCLEOTIDE SEQUENCE [LARGE SCALE GENOMIC DNA]</scope>
    <source>
        <strain evidence="6 7">DSM 18382</strain>
    </source>
</reference>
<comment type="caution">
    <text evidence="6">The sequence shown here is derived from an EMBL/GenBank/DDBJ whole genome shotgun (WGS) entry which is preliminary data.</text>
</comment>
<organism evidence="6 7">
    <name type="scientific">Lentilactobacillus farraginis DSM 18382 = JCM 14108</name>
    <dbReference type="NCBI Taxonomy" id="1423743"/>
    <lineage>
        <taxon>Bacteria</taxon>
        <taxon>Bacillati</taxon>
        <taxon>Bacillota</taxon>
        <taxon>Bacilli</taxon>
        <taxon>Lactobacillales</taxon>
        <taxon>Lactobacillaceae</taxon>
        <taxon>Lentilactobacillus</taxon>
    </lineage>
</organism>
<dbReference type="InterPro" id="IPR000551">
    <property type="entry name" value="MerR-type_HTH_dom"/>
</dbReference>
<dbReference type="AlphaFoldDB" id="A0A0R1VE85"/>
<evidence type="ECO:0000256" key="1">
    <source>
        <dbReference type="ARBA" id="ARBA00022491"/>
    </source>
</evidence>
<dbReference type="PANTHER" id="PTHR30204">
    <property type="entry name" value="REDOX-CYCLING DRUG-SENSING TRANSCRIPTIONAL ACTIVATOR SOXR"/>
    <property type="match status" value="1"/>
</dbReference>
<name>A0A0R1VE85_9LACO</name>
<feature type="domain" description="HTH merR-type" evidence="5">
    <location>
        <begin position="23"/>
        <end position="91"/>
    </location>
</feature>
<dbReference type="InterPro" id="IPR047057">
    <property type="entry name" value="MerR_fam"/>
</dbReference>
<evidence type="ECO:0000259" key="5">
    <source>
        <dbReference type="PROSITE" id="PS50937"/>
    </source>
</evidence>
<accession>A0A0R1VE85</accession>
<dbReference type="PATRIC" id="fig|1423743.5.peg.1079"/>
<dbReference type="Proteomes" id="UP000051966">
    <property type="component" value="Unassembled WGS sequence"/>
</dbReference>
<dbReference type="CDD" id="cd01109">
    <property type="entry name" value="HTH_YyaN"/>
    <property type="match status" value="1"/>
</dbReference>
<dbReference type="Gene3D" id="1.10.1660.10">
    <property type="match status" value="1"/>
</dbReference>
<dbReference type="SUPFAM" id="SSF46955">
    <property type="entry name" value="Putative DNA-binding domain"/>
    <property type="match status" value="1"/>
</dbReference>
<keyword evidence="7" id="KW-1185">Reference proteome</keyword>
<evidence type="ECO:0000313" key="7">
    <source>
        <dbReference type="Proteomes" id="UP000051966"/>
    </source>
</evidence>
<gene>
    <name evidence="6" type="ORF">FD41_GL001048</name>
</gene>
<protein>
    <submittedName>
        <fullName evidence="6">MerR family transcriptional regulator</fullName>
    </submittedName>
</protein>
<dbReference type="SMART" id="SM00422">
    <property type="entry name" value="HTH_MERR"/>
    <property type="match status" value="1"/>
</dbReference>
<dbReference type="GO" id="GO:0003700">
    <property type="term" value="F:DNA-binding transcription factor activity"/>
    <property type="evidence" value="ECO:0007669"/>
    <property type="project" value="InterPro"/>
</dbReference>
<keyword evidence="1" id="KW-0678">Repressor</keyword>
<sequence>MDFKSTIILKKRRKGMQELQSKTYPIGTFAKKIGLSASTIRYYEREGLLKSHRDHAGRRYFTNSDIDWVKFLLHLKGTGMRIQELKQYVQWRAQGDATIPDRLALLKETQDNFRQRFREVQHHLEILNDKIAWYEAKERGNVNNQEPFQDYLNRLGHSE</sequence>
<evidence type="ECO:0000256" key="4">
    <source>
        <dbReference type="ARBA" id="ARBA00023163"/>
    </source>
</evidence>
<dbReference type="PRINTS" id="PR00040">
    <property type="entry name" value="HTHMERR"/>
</dbReference>
<keyword evidence="4" id="KW-0804">Transcription</keyword>
<evidence type="ECO:0000313" key="6">
    <source>
        <dbReference type="EMBL" id="KRM03802.1"/>
    </source>
</evidence>